<dbReference type="InterPro" id="IPR056714">
    <property type="entry name" value="DUF7812"/>
</dbReference>
<dbReference type="AlphaFoldDB" id="A0ABD1TKQ5"/>
<sequence length="785" mass="89116">MGSSKKRSSKKKRDETEIPVEDDCFDNFRTFKTLLRVIQSPQGIKPPVLKSLYILLVHLSSSPQWSVKYKVGLDDFDLEIYRDGIKVAFGDVCTLSDVLFKEITERFKHSLALCENFANKNLGEVSSHSYLLDAAEIVNLLLRCCIVLLTLLVVEQNLLLEKGLVLFRVLRQLSLSNSVARPEKSAFKFEKSVSHERAHRDSDCTTSYAEDFTASFHFLEPSNLHLFFQSAMLEIFLDELSIHGQLRGYFKLIDSVASTGEKLFISHSAQGDIGIVMEMICTHFFLSFSDELAFEDFLSRLFGIRAKEPRYSFRAPEISLITAVSLLHNPIMISAPKYMQAHLISLVSEAIDMMDIESLKPDRKLMNCFLSVFEKSVMLYTKHMSSLEIDGYSQSGIGCDKSNILEERVHPLFESYVLPETKQKIDTLIFKLDNSSRLKLHGIFIRMKSDLVSSAMRFVKEIQTVFEVSCRDDISAILSCLVLRASESFDDTAIHSIEGTSLQDVYLLASLLKLMSTSLVQAILCLRHGDDLCCPKTLKDFSSCKEYDFILGIITTFRSFGIHLPTQQVLFNEMSSHFMGHTVSKMMFLHFSGLMSLSFVSGLDCLVKGCLFTIIAVLNLFVFEEGSLDALRSMVDSNKESFSSGLLHVKFQETVVDQNSSLVVASKFQKIRTLYLRNSLVKNSSEMGDLSAPNMEGAIGLEEETEETSNGEIFFKCILKGREKVSDFDDLADFVECKQGKDYSAWLKNRYRYRKWKCEKMAVLKWKKKKKTWKTFKGKKIGVGL</sequence>
<gene>
    <name evidence="2" type="ORF">Adt_18904</name>
</gene>
<reference evidence="3" key="1">
    <citation type="submission" date="2024-07" db="EMBL/GenBank/DDBJ databases">
        <title>Two chromosome-level genome assemblies of Korean endemic species Abeliophyllum distichum and Forsythia ovata (Oleaceae).</title>
        <authorList>
            <person name="Jang H."/>
        </authorList>
    </citation>
    <scope>NUCLEOTIDE SEQUENCE [LARGE SCALE GENOMIC DNA]</scope>
</reference>
<feature type="domain" description="DUF7812" evidence="1">
    <location>
        <begin position="140"/>
        <end position="631"/>
    </location>
</feature>
<dbReference type="Proteomes" id="UP001604336">
    <property type="component" value="Unassembled WGS sequence"/>
</dbReference>
<name>A0ABD1TKQ5_9LAMI</name>
<accession>A0ABD1TKQ5</accession>
<comment type="caution">
    <text evidence="2">The sequence shown here is derived from an EMBL/GenBank/DDBJ whole genome shotgun (WGS) entry which is preliminary data.</text>
</comment>
<protein>
    <recommendedName>
        <fullName evidence="1">DUF7812 domain-containing protein</fullName>
    </recommendedName>
</protein>
<organism evidence="2 3">
    <name type="scientific">Abeliophyllum distichum</name>
    <dbReference type="NCBI Taxonomy" id="126358"/>
    <lineage>
        <taxon>Eukaryota</taxon>
        <taxon>Viridiplantae</taxon>
        <taxon>Streptophyta</taxon>
        <taxon>Embryophyta</taxon>
        <taxon>Tracheophyta</taxon>
        <taxon>Spermatophyta</taxon>
        <taxon>Magnoliopsida</taxon>
        <taxon>eudicotyledons</taxon>
        <taxon>Gunneridae</taxon>
        <taxon>Pentapetalae</taxon>
        <taxon>asterids</taxon>
        <taxon>lamiids</taxon>
        <taxon>Lamiales</taxon>
        <taxon>Oleaceae</taxon>
        <taxon>Forsythieae</taxon>
        <taxon>Abeliophyllum</taxon>
    </lineage>
</organism>
<evidence type="ECO:0000259" key="1">
    <source>
        <dbReference type="Pfam" id="PF25104"/>
    </source>
</evidence>
<keyword evidence="3" id="KW-1185">Reference proteome</keyword>
<dbReference type="Pfam" id="PF25104">
    <property type="entry name" value="DUF7812"/>
    <property type="match status" value="1"/>
</dbReference>
<evidence type="ECO:0000313" key="2">
    <source>
        <dbReference type="EMBL" id="KAL2513304.1"/>
    </source>
</evidence>
<dbReference type="EMBL" id="JBFOLK010000005">
    <property type="protein sequence ID" value="KAL2513304.1"/>
    <property type="molecule type" value="Genomic_DNA"/>
</dbReference>
<dbReference type="PANTHER" id="PTHR36786:SF1">
    <property type="entry name" value="2-ISOPROPYLMALATE SYNTHASE"/>
    <property type="match status" value="1"/>
</dbReference>
<evidence type="ECO:0000313" key="3">
    <source>
        <dbReference type="Proteomes" id="UP001604336"/>
    </source>
</evidence>
<dbReference type="PANTHER" id="PTHR36786">
    <property type="entry name" value="2-ISOPROPYLMALATE SYNTHASE"/>
    <property type="match status" value="1"/>
</dbReference>
<proteinExistence type="predicted"/>